<evidence type="ECO:0000256" key="4">
    <source>
        <dbReference type="RuleBase" id="RU362073"/>
    </source>
</evidence>
<protein>
    <recommendedName>
        <fullName evidence="2 4">Flagellin</fullName>
    </recommendedName>
</protein>
<dbReference type="InterPro" id="IPR046358">
    <property type="entry name" value="Flagellin_C"/>
</dbReference>
<dbReference type="PANTHER" id="PTHR42792">
    <property type="entry name" value="FLAGELLIN"/>
    <property type="match status" value="1"/>
</dbReference>
<evidence type="ECO:0000256" key="5">
    <source>
        <dbReference type="SAM" id="Coils"/>
    </source>
</evidence>
<dbReference type="Gene3D" id="3.30.70.2120">
    <property type="match status" value="1"/>
</dbReference>
<evidence type="ECO:0000313" key="8">
    <source>
        <dbReference type="EMBL" id="EWG11495.1"/>
    </source>
</evidence>
<dbReference type="Pfam" id="PF00669">
    <property type="entry name" value="Flagellin_N"/>
    <property type="match status" value="1"/>
</dbReference>
<dbReference type="PANTHER" id="PTHR42792:SF2">
    <property type="entry name" value="FLAGELLIN"/>
    <property type="match status" value="1"/>
</dbReference>
<reference evidence="9" key="1">
    <citation type="submission" date="2013-03" db="EMBL/GenBank/DDBJ databases">
        <title>Draft genome sequence of Bacillus firmus DS1.</title>
        <authorList>
            <person name="Peng D."/>
            <person name="Zhu L."/>
            <person name="Sun M."/>
        </authorList>
    </citation>
    <scope>NUCLEOTIDE SEQUENCE [LARGE SCALE GENOMIC DNA]</scope>
    <source>
        <strain evidence="9">DS1</strain>
    </source>
</reference>
<keyword evidence="8" id="KW-0282">Flagellum</keyword>
<dbReference type="PATRIC" id="fig|1307436.3.peg.1714"/>
<keyword evidence="8" id="KW-0966">Cell projection</keyword>
<feature type="coiled-coil region" evidence="5">
    <location>
        <begin position="531"/>
        <end position="561"/>
    </location>
</feature>
<keyword evidence="8" id="KW-0969">Cilium</keyword>
<dbReference type="SUPFAM" id="SSF64518">
    <property type="entry name" value="Phase 1 flagellin"/>
    <property type="match status" value="1"/>
</dbReference>
<keyword evidence="3 4" id="KW-0975">Bacterial flagellum</keyword>
<dbReference type="InterPro" id="IPR001029">
    <property type="entry name" value="Flagellin_N"/>
</dbReference>
<evidence type="ECO:0000256" key="2">
    <source>
        <dbReference type="ARBA" id="ARBA00020110"/>
    </source>
</evidence>
<comment type="caution">
    <text evidence="8">The sequence shown here is derived from an EMBL/GenBank/DDBJ whole genome shotgun (WGS) entry which is preliminary data.</text>
</comment>
<evidence type="ECO:0000256" key="1">
    <source>
        <dbReference type="ARBA" id="ARBA00005709"/>
    </source>
</evidence>
<dbReference type="GO" id="GO:0009288">
    <property type="term" value="C:bacterial-type flagellum"/>
    <property type="evidence" value="ECO:0007669"/>
    <property type="project" value="UniProtKB-SubCell"/>
</dbReference>
<dbReference type="eggNOG" id="COG1344">
    <property type="taxonomic scope" value="Bacteria"/>
</dbReference>
<dbReference type="OrthoDB" id="9796789at2"/>
<accession>W7KVI5</accession>
<dbReference type="PRINTS" id="PR00207">
    <property type="entry name" value="FLAGELLIN"/>
</dbReference>
<dbReference type="GO" id="GO:0005198">
    <property type="term" value="F:structural molecule activity"/>
    <property type="evidence" value="ECO:0007669"/>
    <property type="project" value="UniProtKB-UniRule"/>
</dbReference>
<name>W7KVI5_CYTFI</name>
<gene>
    <name evidence="8" type="ORF">PBF_08083</name>
</gene>
<dbReference type="EMBL" id="APVL01000005">
    <property type="protein sequence ID" value="EWG11495.1"/>
    <property type="molecule type" value="Genomic_DNA"/>
</dbReference>
<proteinExistence type="inferred from homology"/>
<comment type="function">
    <text evidence="4">Flagellin is the subunit protein which polymerizes to form the filaments of bacterial flagella.</text>
</comment>
<keyword evidence="4" id="KW-0964">Secreted</keyword>
<reference evidence="8 9" key="2">
    <citation type="journal article" date="2016" name="Sci. Rep.">
        <title>A novel serine protease, Sep1, from Bacillus firmus DS-1 has nematicidal activity and degrades multiple intestinal-associated nematode proteins.</title>
        <authorList>
            <person name="Geng C."/>
            <person name="Nie X."/>
            <person name="Tang Z."/>
            <person name="Zhang Y."/>
            <person name="Lin J."/>
            <person name="Sun M."/>
            <person name="Peng D."/>
        </authorList>
    </citation>
    <scope>NUCLEOTIDE SEQUENCE [LARGE SCALE GENOMIC DNA]</scope>
    <source>
        <strain evidence="8 9">DS1</strain>
    </source>
</reference>
<sequence>MIINNNISALNTYRQMGVNQGAGAKAMEKLSSGLRINRAGDDAAGLAISEKMRAQVRGLDQASRNSQDGISMIQTAEGALQETHNILQRMRELATQAANDTNVEVDRNEIQKEMNQLSSEINRIGNTTEFNTQSLLKGDGKANLESTGVASVAGTMGSGTTGSTTHTQATQTINAATAQTGTTLNGTSLKVTLNGQDLTVNFVEDTSLTGTDNIAVDTDNATANSITVKVKGQITGSGTDSDHALGGAIRTALTNMINKNDALSGNYVISGADDAVTITAQTEALGGKLDGAKGNIAATADVAAITTGGAASVGTSTYVQATHEMDFSSITSKADAEGLVGKGFSVDGVQYEFYNANDGAYTGEAKGINISAAIEATADWDNAVASAVAGQVKGDGFTAAVDSVNAHEVVFTATAQGAEGNGSVTFADGGVKKDFTAKFQIGANQGQSMQINIADMRSNALGITGKKADEEIGVENAKYTATTNVTNGTDDNNVEYALDVSSHESAAAAVKVINNAIETVSAQRSNLGAFQNRLEHTISNLNNASENLTAAESRIRDVDMAKEVMEMTRANILGQASQAMLAQANQKPQAVLQLLG</sequence>
<dbReference type="AlphaFoldDB" id="W7KVI5"/>
<evidence type="ECO:0000259" key="6">
    <source>
        <dbReference type="Pfam" id="PF00669"/>
    </source>
</evidence>
<dbReference type="GO" id="GO:0005576">
    <property type="term" value="C:extracellular region"/>
    <property type="evidence" value="ECO:0007669"/>
    <property type="project" value="UniProtKB-SubCell"/>
</dbReference>
<evidence type="ECO:0000313" key="9">
    <source>
        <dbReference type="Proteomes" id="UP000019270"/>
    </source>
</evidence>
<organism evidence="8 9">
    <name type="scientific">Cytobacillus firmus DS1</name>
    <dbReference type="NCBI Taxonomy" id="1307436"/>
    <lineage>
        <taxon>Bacteria</taxon>
        <taxon>Bacillati</taxon>
        <taxon>Bacillota</taxon>
        <taxon>Bacilli</taxon>
        <taxon>Bacillales</taxon>
        <taxon>Bacillaceae</taxon>
        <taxon>Cytobacillus</taxon>
    </lineage>
</organism>
<evidence type="ECO:0000259" key="7">
    <source>
        <dbReference type="Pfam" id="PF00700"/>
    </source>
</evidence>
<comment type="subcellular location">
    <subcellularLocation>
        <location evidence="4">Secreted</location>
    </subcellularLocation>
    <subcellularLocation>
        <location evidence="4">Bacterial flagellum</location>
    </subcellularLocation>
</comment>
<dbReference type="Pfam" id="PF00700">
    <property type="entry name" value="Flagellin_C"/>
    <property type="match status" value="1"/>
</dbReference>
<dbReference type="Gene3D" id="1.20.1330.10">
    <property type="entry name" value="f41 fragment of flagellin, N-terminal domain"/>
    <property type="match status" value="2"/>
</dbReference>
<feature type="domain" description="Flagellin N-terminal" evidence="6">
    <location>
        <begin position="3"/>
        <end position="138"/>
    </location>
</feature>
<feature type="domain" description="Flagellin C-terminal" evidence="7">
    <location>
        <begin position="511"/>
        <end position="595"/>
    </location>
</feature>
<dbReference type="InterPro" id="IPR001492">
    <property type="entry name" value="Flagellin"/>
</dbReference>
<evidence type="ECO:0000256" key="3">
    <source>
        <dbReference type="ARBA" id="ARBA00023143"/>
    </source>
</evidence>
<dbReference type="RefSeq" id="WP_035329178.1">
    <property type="nucleotide sequence ID" value="NZ_APVL01000005.1"/>
</dbReference>
<keyword evidence="5" id="KW-0175">Coiled coil</keyword>
<dbReference type="Proteomes" id="UP000019270">
    <property type="component" value="Unassembled WGS sequence"/>
</dbReference>
<comment type="similarity">
    <text evidence="1 4">Belongs to the bacterial flagellin family.</text>
</comment>